<protein>
    <submittedName>
        <fullName evidence="2">Uncharacterized protein</fullName>
    </submittedName>
</protein>
<accession>A0AA38PD94</accession>
<feature type="compositionally biased region" description="Polar residues" evidence="1">
    <location>
        <begin position="455"/>
        <end position="466"/>
    </location>
</feature>
<evidence type="ECO:0000256" key="1">
    <source>
        <dbReference type="SAM" id="MobiDB-lite"/>
    </source>
</evidence>
<dbReference type="EMBL" id="MU806064">
    <property type="protein sequence ID" value="KAJ3840788.1"/>
    <property type="molecule type" value="Genomic_DNA"/>
</dbReference>
<evidence type="ECO:0000313" key="2">
    <source>
        <dbReference type="EMBL" id="KAJ3840788.1"/>
    </source>
</evidence>
<comment type="caution">
    <text evidence="2">The sequence shown here is derived from an EMBL/GenBank/DDBJ whole genome shotgun (WGS) entry which is preliminary data.</text>
</comment>
<name>A0AA38PD94_9AGAR</name>
<dbReference type="AlphaFoldDB" id="A0AA38PD94"/>
<organism evidence="2 3">
    <name type="scientific">Lentinula raphanica</name>
    <dbReference type="NCBI Taxonomy" id="153919"/>
    <lineage>
        <taxon>Eukaryota</taxon>
        <taxon>Fungi</taxon>
        <taxon>Dikarya</taxon>
        <taxon>Basidiomycota</taxon>
        <taxon>Agaricomycotina</taxon>
        <taxon>Agaricomycetes</taxon>
        <taxon>Agaricomycetidae</taxon>
        <taxon>Agaricales</taxon>
        <taxon>Marasmiineae</taxon>
        <taxon>Omphalotaceae</taxon>
        <taxon>Lentinula</taxon>
    </lineage>
</organism>
<evidence type="ECO:0000313" key="3">
    <source>
        <dbReference type="Proteomes" id="UP001163846"/>
    </source>
</evidence>
<dbReference type="Proteomes" id="UP001163846">
    <property type="component" value="Unassembled WGS sequence"/>
</dbReference>
<feature type="region of interest" description="Disordered" evidence="1">
    <location>
        <begin position="519"/>
        <end position="547"/>
    </location>
</feature>
<proteinExistence type="predicted"/>
<reference evidence="2" key="1">
    <citation type="submission" date="2022-08" db="EMBL/GenBank/DDBJ databases">
        <authorList>
            <consortium name="DOE Joint Genome Institute"/>
            <person name="Min B."/>
            <person name="Riley R."/>
            <person name="Sierra-Patev S."/>
            <person name="Naranjo-Ortiz M."/>
            <person name="Looney B."/>
            <person name="Konkel Z."/>
            <person name="Slot J.C."/>
            <person name="Sakamoto Y."/>
            <person name="Steenwyk J.L."/>
            <person name="Rokas A."/>
            <person name="Carro J."/>
            <person name="Camarero S."/>
            <person name="Ferreira P."/>
            <person name="Molpeceres G."/>
            <person name="Ruiz-Duenas F.J."/>
            <person name="Serrano A."/>
            <person name="Henrissat B."/>
            <person name="Drula E."/>
            <person name="Hughes K.W."/>
            <person name="Mata J.L."/>
            <person name="Ishikawa N.K."/>
            <person name="Vargas-Isla R."/>
            <person name="Ushijima S."/>
            <person name="Smith C.A."/>
            <person name="Ahrendt S."/>
            <person name="Andreopoulos W."/>
            <person name="He G."/>
            <person name="Labutti K."/>
            <person name="Lipzen A."/>
            <person name="Ng V."/>
            <person name="Sandor L."/>
            <person name="Barry K."/>
            <person name="Martinez A.T."/>
            <person name="Xiao Y."/>
            <person name="Gibbons J.G."/>
            <person name="Terashima K."/>
            <person name="Hibbett D.S."/>
            <person name="Grigoriev I.V."/>
        </authorList>
    </citation>
    <scope>NUCLEOTIDE SEQUENCE</scope>
    <source>
        <strain evidence="2">TFB9207</strain>
    </source>
</reference>
<gene>
    <name evidence="2" type="ORF">F5878DRAFT_51612</name>
</gene>
<feature type="region of interest" description="Disordered" evidence="1">
    <location>
        <begin position="431"/>
        <end position="466"/>
    </location>
</feature>
<feature type="compositionally biased region" description="Polar residues" evidence="1">
    <location>
        <begin position="342"/>
        <end position="364"/>
    </location>
</feature>
<feature type="region of interest" description="Disordered" evidence="1">
    <location>
        <begin position="297"/>
        <end position="366"/>
    </location>
</feature>
<keyword evidence="3" id="KW-1185">Reference proteome</keyword>
<sequence>MSSTVVQPKPAIHQGIAVMLLFDNNQLTKTIWSDLRDHYLPAFFNRLRTVHRSATITIFVQECGSNGNMNELLPFLPRRYINIQDVTRDMHFDATQTRRLTGPLIHEAIEFLSATAATARHIAVIGPSLRQKECSTIEWHRLAQSLAQLSIYCHLMLHAHAASHTEPLHMMFDETLRLQRLTEDKSWFTDNKSQITLRMSSVRILTPPPEVSPLKASSSLVSPRQSLSPAPLIHNFPNVSSQAMHMPTFPTPAPDEELPSIVTQLQQMHGLTKKKVYGTKPKRLPFISSEVYGRESSRKAASLSPVSPSDTNHGGRVTSPSLIDRSYRVHQSGPGLPHPNIARSSLDITSSNQTSPGLEYTTPSYRPPTMTMSLPSSPVLVGPSLFSDPAMVTSRTGYHQAQPQISVLSPSRPQPMSQPARFIAEDIPAKTHSQPEYDGGASNSLPTHGEPLYPKNQNQDVSINATPSYPVSRSLYRDELLSHLGGPSVGSTASDQHFPYGPSSELTSYVQQNQGVDSFAPLRQPTPWRAPYDPSPDFTPNHNHHHTISQYGMTAEPLHISSYPSSPVSSTSSSLTGWAG</sequence>